<reference evidence="2 3" key="2">
    <citation type="submission" date="2024-07" db="EMBL/GenBank/DDBJ databases">
        <authorList>
            <person name="Akdeniz Z."/>
        </authorList>
    </citation>
    <scope>NUCLEOTIDE SEQUENCE [LARGE SCALE GENOMIC DNA]</scope>
</reference>
<reference evidence="1" key="1">
    <citation type="submission" date="2023-06" db="EMBL/GenBank/DDBJ databases">
        <authorList>
            <person name="Kurt Z."/>
        </authorList>
    </citation>
    <scope>NUCLEOTIDE SEQUENCE</scope>
</reference>
<keyword evidence="3" id="KW-1185">Reference proteome</keyword>
<evidence type="ECO:0000313" key="2">
    <source>
        <dbReference type="EMBL" id="CAL6068559.1"/>
    </source>
</evidence>
<organism evidence="1">
    <name type="scientific">Hexamita inflata</name>
    <dbReference type="NCBI Taxonomy" id="28002"/>
    <lineage>
        <taxon>Eukaryota</taxon>
        <taxon>Metamonada</taxon>
        <taxon>Diplomonadida</taxon>
        <taxon>Hexamitidae</taxon>
        <taxon>Hexamitinae</taxon>
        <taxon>Hexamita</taxon>
    </lineage>
</organism>
<accession>A0AA86RU31</accession>
<name>A0AA86RU31_9EUKA</name>
<evidence type="ECO:0000313" key="1">
    <source>
        <dbReference type="EMBL" id="CAI9972560.1"/>
    </source>
</evidence>
<dbReference type="AlphaFoldDB" id="A0AA86RU31"/>
<evidence type="ECO:0000313" key="3">
    <source>
        <dbReference type="Proteomes" id="UP001642409"/>
    </source>
</evidence>
<dbReference type="GO" id="GO:0005840">
    <property type="term" value="C:ribosome"/>
    <property type="evidence" value="ECO:0007669"/>
    <property type="project" value="UniProtKB-KW"/>
</dbReference>
<sequence>MTNLYVSPGFIRNMHFITCLILLLFLILNQLRGFVAGAVTVFKILFISQNQYLLFCMFCCQRKKWNTSLSQIVGLALGANIPILPAVPHVIVDTMKTILGFGVEATMIPDIKCIMDLLAKKSEFDLNYLPIKYNNNKPDFRNLKIINQKIEIFKIQFIEINNFTKNPQVAQCTKNSCGFSYNYIQCHI</sequence>
<proteinExistence type="predicted"/>
<dbReference type="Proteomes" id="UP001642409">
    <property type="component" value="Unassembled WGS sequence"/>
</dbReference>
<comment type="caution">
    <text evidence="1">The sequence shown here is derived from an EMBL/GenBank/DDBJ whole genome shotgun (WGS) entry which is preliminary data.</text>
</comment>
<keyword evidence="1" id="KW-0689">Ribosomal protein</keyword>
<dbReference type="EMBL" id="CAXDID020000273">
    <property type="protein sequence ID" value="CAL6068559.1"/>
    <property type="molecule type" value="Genomic_DNA"/>
</dbReference>
<keyword evidence="1" id="KW-0687">Ribonucleoprotein</keyword>
<dbReference type="EMBL" id="CATOUU010001112">
    <property type="protein sequence ID" value="CAI9972560.1"/>
    <property type="molecule type" value="Genomic_DNA"/>
</dbReference>
<gene>
    <name evidence="2" type="ORF">HINF_LOCUS53562</name>
    <name evidence="1" type="ORF">HINF_LOCUS60205</name>
</gene>
<protein>
    <submittedName>
        <fullName evidence="1">Acidic ribosomal protein P0</fullName>
    </submittedName>
    <submittedName>
        <fullName evidence="2">Acidic_ribosomal protein P0</fullName>
    </submittedName>
</protein>